<organism evidence="3 4">
    <name type="scientific">Mytilus galloprovincialis</name>
    <name type="common">Mediterranean mussel</name>
    <dbReference type="NCBI Taxonomy" id="29158"/>
    <lineage>
        <taxon>Eukaryota</taxon>
        <taxon>Metazoa</taxon>
        <taxon>Spiralia</taxon>
        <taxon>Lophotrochozoa</taxon>
        <taxon>Mollusca</taxon>
        <taxon>Bivalvia</taxon>
        <taxon>Autobranchia</taxon>
        <taxon>Pteriomorphia</taxon>
        <taxon>Mytilida</taxon>
        <taxon>Mytiloidea</taxon>
        <taxon>Mytilidae</taxon>
        <taxon>Mytilinae</taxon>
        <taxon>Mytilus</taxon>
    </lineage>
</organism>
<dbReference type="Proteomes" id="UP000596742">
    <property type="component" value="Unassembled WGS sequence"/>
</dbReference>
<protein>
    <recommendedName>
        <fullName evidence="2">WAP domain-containing protein</fullName>
    </recommendedName>
</protein>
<dbReference type="Pfam" id="PF00095">
    <property type="entry name" value="WAP"/>
    <property type="match status" value="1"/>
</dbReference>
<dbReference type="EMBL" id="UYJE01000788">
    <property type="protein sequence ID" value="VDH96462.1"/>
    <property type="molecule type" value="Genomic_DNA"/>
</dbReference>
<proteinExistence type="predicted"/>
<dbReference type="InterPro" id="IPR036645">
    <property type="entry name" value="Elafin-like_sf"/>
</dbReference>
<dbReference type="Gene3D" id="4.10.75.10">
    <property type="entry name" value="Elafin-like"/>
    <property type="match status" value="1"/>
</dbReference>
<evidence type="ECO:0000259" key="2">
    <source>
        <dbReference type="PROSITE" id="PS51390"/>
    </source>
</evidence>
<dbReference type="CDD" id="cd00199">
    <property type="entry name" value="WAP"/>
    <property type="match status" value="1"/>
</dbReference>
<dbReference type="GO" id="GO:0030414">
    <property type="term" value="F:peptidase inhibitor activity"/>
    <property type="evidence" value="ECO:0007669"/>
    <property type="project" value="InterPro"/>
</dbReference>
<feature type="chain" id="PRO_5032780740" description="WAP domain-containing protein" evidence="1">
    <location>
        <begin position="21"/>
        <end position="72"/>
    </location>
</feature>
<dbReference type="FunFam" id="4.10.75.10:FF:000001">
    <property type="entry name" value="Anosmin 1"/>
    <property type="match status" value="1"/>
</dbReference>
<evidence type="ECO:0000256" key="1">
    <source>
        <dbReference type="SAM" id="SignalP"/>
    </source>
</evidence>
<dbReference type="PRINTS" id="PR00003">
    <property type="entry name" value="4DISULPHCORE"/>
</dbReference>
<name>A0A8B6BVT1_MYTGA</name>
<sequence length="72" mass="7839">MMYIWIYVTIGIYYLQDATAQSMTDVFPKPGTCPVLPPDTVGTCATECGVDSDCPGVKKCCHNNCAHVCTYP</sequence>
<comment type="caution">
    <text evidence="3">The sequence shown here is derived from an EMBL/GenBank/DDBJ whole genome shotgun (WGS) entry which is preliminary data.</text>
</comment>
<feature type="domain" description="WAP" evidence="2">
    <location>
        <begin position="26"/>
        <end position="72"/>
    </location>
</feature>
<accession>A0A8B6BVT1</accession>
<reference evidence="3" key="1">
    <citation type="submission" date="2018-11" db="EMBL/GenBank/DDBJ databases">
        <authorList>
            <person name="Alioto T."/>
            <person name="Alioto T."/>
        </authorList>
    </citation>
    <scope>NUCLEOTIDE SEQUENCE</scope>
</reference>
<feature type="signal peptide" evidence="1">
    <location>
        <begin position="1"/>
        <end position="20"/>
    </location>
</feature>
<keyword evidence="1" id="KW-0732">Signal</keyword>
<dbReference type="InterPro" id="IPR008197">
    <property type="entry name" value="WAP_dom"/>
</dbReference>
<dbReference type="AlphaFoldDB" id="A0A8B6BVT1"/>
<gene>
    <name evidence="3" type="ORF">MGAL_10B083293</name>
</gene>
<dbReference type="GO" id="GO:0005576">
    <property type="term" value="C:extracellular region"/>
    <property type="evidence" value="ECO:0007669"/>
    <property type="project" value="InterPro"/>
</dbReference>
<dbReference type="OrthoDB" id="5912026at2759"/>
<keyword evidence="4" id="KW-1185">Reference proteome</keyword>
<feature type="non-terminal residue" evidence="3">
    <location>
        <position position="72"/>
    </location>
</feature>
<dbReference type="SUPFAM" id="SSF57256">
    <property type="entry name" value="Elafin-like"/>
    <property type="match status" value="1"/>
</dbReference>
<dbReference type="PROSITE" id="PS51390">
    <property type="entry name" value="WAP"/>
    <property type="match status" value="1"/>
</dbReference>
<dbReference type="SMART" id="SM00217">
    <property type="entry name" value="WAP"/>
    <property type="match status" value="1"/>
</dbReference>
<evidence type="ECO:0000313" key="3">
    <source>
        <dbReference type="EMBL" id="VDH96462.1"/>
    </source>
</evidence>
<evidence type="ECO:0000313" key="4">
    <source>
        <dbReference type="Proteomes" id="UP000596742"/>
    </source>
</evidence>